<comment type="caution">
    <text evidence="4">The sequence shown here is derived from an EMBL/GenBank/DDBJ whole genome shotgun (WGS) entry which is preliminary data.</text>
</comment>
<dbReference type="GO" id="GO:0004857">
    <property type="term" value="F:enzyme inhibitor activity"/>
    <property type="evidence" value="ECO:0007669"/>
    <property type="project" value="InterPro"/>
</dbReference>
<evidence type="ECO:0000256" key="2">
    <source>
        <dbReference type="SAM" id="SignalP"/>
    </source>
</evidence>
<proteinExistence type="predicted"/>
<evidence type="ECO:0000313" key="4">
    <source>
        <dbReference type="EMBL" id="KAK4756847.1"/>
    </source>
</evidence>
<evidence type="ECO:0000256" key="1">
    <source>
        <dbReference type="SAM" id="MobiDB-lite"/>
    </source>
</evidence>
<dbReference type="AlphaFoldDB" id="A0AAN7K238"/>
<feature type="compositionally biased region" description="Basic residues" evidence="1">
    <location>
        <begin position="86"/>
        <end position="103"/>
    </location>
</feature>
<accession>A0AAN7K238</accession>
<sequence>MAEGRRPITIATLTSLVLAAVVVAEAIAADHGGYNPTFSAKTNDKWVHASPLKQISYLEKAIKVVCSSTDYPETCKRALEMATKGQKAHPKGQKAHPKDHKAHPKDLVKMAIKAAGDEVSAVMKRTEMFKFKSDEEKGALEDCKKLFYDATEELNISASSIVGDVKELTSKSSDLNNWLSAVRSYLETCVDGFPHGKIKADMKKALKTANELTSNSLAIISNLSSLLSTFGIRRHLLAEKPSRALDKDFNRTEAEKFTVGTFLEADWIKAANVPVHIGLSG</sequence>
<reference evidence="4 5" key="1">
    <citation type="journal article" date="2023" name="Hortic Res">
        <title>Pangenome of water caltrop reveals structural variations and asymmetric subgenome divergence after allopolyploidization.</title>
        <authorList>
            <person name="Zhang X."/>
            <person name="Chen Y."/>
            <person name="Wang L."/>
            <person name="Yuan Y."/>
            <person name="Fang M."/>
            <person name="Shi L."/>
            <person name="Lu R."/>
            <person name="Comes H.P."/>
            <person name="Ma Y."/>
            <person name="Chen Y."/>
            <person name="Huang G."/>
            <person name="Zhou Y."/>
            <person name="Zheng Z."/>
            <person name="Qiu Y."/>
        </authorList>
    </citation>
    <scope>NUCLEOTIDE SEQUENCE [LARGE SCALE GENOMIC DNA]</scope>
    <source>
        <tissue evidence="4">Roots</tissue>
    </source>
</reference>
<organism evidence="4 5">
    <name type="scientific">Trapa incisa</name>
    <dbReference type="NCBI Taxonomy" id="236973"/>
    <lineage>
        <taxon>Eukaryota</taxon>
        <taxon>Viridiplantae</taxon>
        <taxon>Streptophyta</taxon>
        <taxon>Embryophyta</taxon>
        <taxon>Tracheophyta</taxon>
        <taxon>Spermatophyta</taxon>
        <taxon>Magnoliopsida</taxon>
        <taxon>eudicotyledons</taxon>
        <taxon>Gunneridae</taxon>
        <taxon>Pentapetalae</taxon>
        <taxon>rosids</taxon>
        <taxon>malvids</taxon>
        <taxon>Myrtales</taxon>
        <taxon>Lythraceae</taxon>
        <taxon>Trapa</taxon>
    </lineage>
</organism>
<dbReference type="Proteomes" id="UP001345219">
    <property type="component" value="Chromosome 6"/>
</dbReference>
<feature type="region of interest" description="Disordered" evidence="1">
    <location>
        <begin position="82"/>
        <end position="103"/>
    </location>
</feature>
<evidence type="ECO:0000313" key="5">
    <source>
        <dbReference type="Proteomes" id="UP001345219"/>
    </source>
</evidence>
<feature type="domain" description="Pectinesterase inhibitor" evidence="3">
    <location>
        <begin position="57"/>
        <end position="219"/>
    </location>
</feature>
<keyword evidence="2" id="KW-0732">Signal</keyword>
<keyword evidence="5" id="KW-1185">Reference proteome</keyword>
<evidence type="ECO:0000259" key="3">
    <source>
        <dbReference type="SMART" id="SM00856"/>
    </source>
</evidence>
<dbReference type="CDD" id="cd15798">
    <property type="entry name" value="PMEI-like_3"/>
    <property type="match status" value="1"/>
</dbReference>
<dbReference type="PANTHER" id="PTHR31707">
    <property type="entry name" value="PECTINESTERASE"/>
    <property type="match status" value="1"/>
</dbReference>
<feature type="chain" id="PRO_5042842756" description="Pectinesterase inhibitor domain-containing protein" evidence="2">
    <location>
        <begin position="25"/>
        <end position="281"/>
    </location>
</feature>
<dbReference type="NCBIfam" id="TIGR01614">
    <property type="entry name" value="PME_inhib"/>
    <property type="match status" value="1"/>
</dbReference>
<dbReference type="FunFam" id="1.20.140.40:FF:000001">
    <property type="entry name" value="Pectinesterase"/>
    <property type="match status" value="1"/>
</dbReference>
<dbReference type="Pfam" id="PF04043">
    <property type="entry name" value="PMEI"/>
    <property type="match status" value="1"/>
</dbReference>
<dbReference type="EMBL" id="JAXIOK010000013">
    <property type="protein sequence ID" value="KAK4756847.1"/>
    <property type="molecule type" value="Genomic_DNA"/>
</dbReference>
<dbReference type="InterPro" id="IPR035513">
    <property type="entry name" value="Invertase/methylesterase_inhib"/>
</dbReference>
<feature type="signal peptide" evidence="2">
    <location>
        <begin position="1"/>
        <end position="24"/>
    </location>
</feature>
<dbReference type="Gene3D" id="1.20.140.40">
    <property type="entry name" value="Invertase/pectin methylesterase inhibitor family protein"/>
    <property type="match status" value="1"/>
</dbReference>
<dbReference type="SMART" id="SM00856">
    <property type="entry name" value="PMEI"/>
    <property type="match status" value="1"/>
</dbReference>
<dbReference type="InterPro" id="IPR006501">
    <property type="entry name" value="Pectinesterase_inhib_dom"/>
</dbReference>
<gene>
    <name evidence="4" type="ORF">SAY87_006974</name>
</gene>
<name>A0AAN7K238_9MYRT</name>
<protein>
    <recommendedName>
        <fullName evidence="3">Pectinesterase inhibitor domain-containing protein</fullName>
    </recommendedName>
</protein>
<dbReference type="SUPFAM" id="SSF101148">
    <property type="entry name" value="Plant invertase/pectin methylesterase inhibitor"/>
    <property type="match status" value="1"/>
</dbReference>